<dbReference type="EnsemblMetazoa" id="GBRI043278-RA">
    <property type="protein sequence ID" value="GBRI043278-PA"/>
    <property type="gene ID" value="GBRI043278"/>
</dbReference>
<dbReference type="AlphaFoldDB" id="A0A1A9X3V5"/>
<dbReference type="Proteomes" id="UP000091820">
    <property type="component" value="Unassembled WGS sequence"/>
</dbReference>
<sequence>MEEKKEIDNYKEVLGQHMESAQKDCEEFEKHEVIRTETYEQELLDLQSKCVIEENSKPRLTMELRDVPTELVDKLETRKTVQRLEKDFHLTECNKNRTESQALATSLVTAPGLWRDISMIEKQLRSDLEAIKKNEYVQNMRVDKIQEIVGRFEKMLERCHEQSQPPEELLAASQQVKDATTVADLLEKQNEKLENKLENVREQLIVEKQAARSANLSLWKMEKLLEEVTNEKNILQKRLQLNQDRIKKAQNDREEALRTCKSIEESKVKREDHIEELKQEISALKSDLKSQYERWGKTEREHMKCEMEINEYISNIKRLEESLTEYQDKLQQSQQKCEVLELENKRLNEEINEEKSQHIVTGDQVSSLQTQLKNHKNNYERLKYASTITNNQLIELETLLEKERESNKTNQRKLEELLIEKREDSENIIELRKHLRDEKAQRQAAELNGHNLSNKLERLKQNFENLQQELDARNQQLSLQMKALLKTMEDVNMLQKEKENVQTLNENYQHEMIILKEENTHILSDLFRVKDLVDPLSMDLKYTLSQNTKLQNELKEVRGILVEKDNFYLQREIKSEITLAQHKKLIDYLQLRLEDLSQKQKKKKTFAHKLFGNNHHASSSSSSASNREQNLDPNVIENSIIYQTLQEELKREKLRNKTLQEQLDEFQTNSNCAKSPLNEMEIQEQSIDNNQEMGSKKTLLKQTTIKSTFKAEDIQQELSADDRNIKKSKKKLYEIPSSASDQYLQLNHRFELALQEPHIDESECVICHKPILDGSLSWECKQCKQMARRRCLEDINMTCNESILSGKAANTDFMETMAEVPLASNARNDFDIDLPRKYSDEPKLNNQDGTSMSALQNSYKASLIFTVSIGNEVEVLCAYEMKESRILLLGCNTGIYAYHLKHHYLVHVFGTDAINFIAISELLAKAIFVTSNGDNLYQCDLRNLQCQTNACLKPSVLETSVSDLSLENRGTAEKWQLVQISEENELSSDTIAIAATSSRIIILKYYVKQQKFKPIRTLDTVTSVSSILFTPHTAIVSSNKFFEINLSTYESEEFIDTTDQCLLHTRDCNPIIAFRISKQEFLMCFMECGVFVNECGCRSRSYDIGWSYAPTGFLYRAPFLYVAHFQSIQIMRVHRSYSKDMTSDMNDTIRDLKKIHLAFYMPILLCNSDEHSVYILATQKDTGIQKIYHLDGLRTFKQHQSQDNIPSITIG</sequence>
<dbReference type="PANTHER" id="PTHR22988">
    <property type="entry name" value="MYOTONIC DYSTROPHY S/T KINASE-RELATED"/>
    <property type="match status" value="1"/>
</dbReference>
<dbReference type="GO" id="GO:0015629">
    <property type="term" value="C:actin cytoskeleton"/>
    <property type="evidence" value="ECO:0007669"/>
    <property type="project" value="TreeGrafter"/>
</dbReference>
<dbReference type="SMART" id="SM00036">
    <property type="entry name" value="CNH"/>
    <property type="match status" value="1"/>
</dbReference>
<dbReference type="GO" id="GO:0031032">
    <property type="term" value="P:actomyosin structure organization"/>
    <property type="evidence" value="ECO:0007669"/>
    <property type="project" value="TreeGrafter"/>
</dbReference>
<dbReference type="STRING" id="37001.A0A1A9X3V5"/>
<feature type="domain" description="Phorbol-ester/DAG-type" evidence="5">
    <location>
        <begin position="747"/>
        <end position="799"/>
    </location>
</feature>
<dbReference type="VEuPathDB" id="VectorBase:GBRI043278"/>
<dbReference type="InterPro" id="IPR050839">
    <property type="entry name" value="Rho-assoc_Ser/Thr_Kinase"/>
</dbReference>
<feature type="coiled-coil region" evidence="4">
    <location>
        <begin position="642"/>
        <end position="669"/>
    </location>
</feature>
<dbReference type="PANTHER" id="PTHR22988:SF71">
    <property type="entry name" value="CITRON RHO-INTERACTING KINASE"/>
    <property type="match status" value="1"/>
</dbReference>
<reference evidence="8" key="1">
    <citation type="submission" date="2014-03" db="EMBL/GenBank/DDBJ databases">
        <authorList>
            <person name="Aksoy S."/>
            <person name="Warren W."/>
            <person name="Wilson R.K."/>
        </authorList>
    </citation>
    <scope>NUCLEOTIDE SEQUENCE [LARGE SCALE GENOMIC DNA]</scope>
    <source>
        <strain evidence="8">IAEA</strain>
    </source>
</reference>
<evidence type="ECO:0000259" key="5">
    <source>
        <dbReference type="PROSITE" id="PS50081"/>
    </source>
</evidence>
<dbReference type="GO" id="GO:0000281">
    <property type="term" value="P:mitotic cytokinesis"/>
    <property type="evidence" value="ECO:0007669"/>
    <property type="project" value="TreeGrafter"/>
</dbReference>
<evidence type="ECO:0000256" key="1">
    <source>
        <dbReference type="ARBA" id="ARBA00022553"/>
    </source>
</evidence>
<dbReference type="InterPro" id="IPR001180">
    <property type="entry name" value="CNH_dom"/>
</dbReference>
<comment type="catalytic activity">
    <reaction evidence="2">
        <text>L-threonyl-[protein] + ATP = O-phospho-L-threonyl-[protein] + ADP + H(+)</text>
        <dbReference type="Rhea" id="RHEA:46608"/>
        <dbReference type="Rhea" id="RHEA-COMP:11060"/>
        <dbReference type="Rhea" id="RHEA-COMP:11605"/>
        <dbReference type="ChEBI" id="CHEBI:15378"/>
        <dbReference type="ChEBI" id="CHEBI:30013"/>
        <dbReference type="ChEBI" id="CHEBI:30616"/>
        <dbReference type="ChEBI" id="CHEBI:61977"/>
        <dbReference type="ChEBI" id="CHEBI:456216"/>
        <dbReference type="EC" id="2.7.11.1"/>
    </reaction>
</comment>
<evidence type="ECO:0008006" key="9">
    <source>
        <dbReference type="Google" id="ProtNLM"/>
    </source>
</evidence>
<evidence type="ECO:0000313" key="7">
    <source>
        <dbReference type="EnsemblMetazoa" id="GBRI043278-PA"/>
    </source>
</evidence>
<dbReference type="InterPro" id="IPR002219">
    <property type="entry name" value="PKC_DAG/PE"/>
</dbReference>
<reference evidence="7" key="2">
    <citation type="submission" date="2020-05" db="UniProtKB">
        <authorList>
            <consortium name="EnsemblMetazoa"/>
        </authorList>
    </citation>
    <scope>IDENTIFICATION</scope>
    <source>
        <strain evidence="7">IAEA</strain>
    </source>
</reference>
<dbReference type="PROSITE" id="PS50219">
    <property type="entry name" value="CNH"/>
    <property type="match status" value="1"/>
</dbReference>
<name>A0A1A9X3V5_9MUSC</name>
<protein>
    <recommendedName>
        <fullName evidence="9">CNH domain-containing protein</fullName>
    </recommendedName>
</protein>
<dbReference type="Pfam" id="PF00780">
    <property type="entry name" value="CNH"/>
    <property type="match status" value="1"/>
</dbReference>
<evidence type="ECO:0000259" key="6">
    <source>
        <dbReference type="PROSITE" id="PS50219"/>
    </source>
</evidence>
<evidence type="ECO:0000256" key="3">
    <source>
        <dbReference type="ARBA" id="ARBA00048679"/>
    </source>
</evidence>
<dbReference type="CDD" id="cd00029">
    <property type="entry name" value="C1"/>
    <property type="match status" value="1"/>
</dbReference>
<keyword evidence="8" id="KW-1185">Reference proteome</keyword>
<keyword evidence="4" id="KW-0175">Coiled coil</keyword>
<accession>A0A1A9X3V5</accession>
<evidence type="ECO:0000313" key="8">
    <source>
        <dbReference type="Proteomes" id="UP000091820"/>
    </source>
</evidence>
<evidence type="ECO:0000256" key="2">
    <source>
        <dbReference type="ARBA" id="ARBA00047899"/>
    </source>
</evidence>
<dbReference type="PROSITE" id="PS50081">
    <property type="entry name" value="ZF_DAG_PE_2"/>
    <property type="match status" value="1"/>
</dbReference>
<comment type="catalytic activity">
    <reaction evidence="3">
        <text>L-seryl-[protein] + ATP = O-phospho-L-seryl-[protein] + ADP + H(+)</text>
        <dbReference type="Rhea" id="RHEA:17989"/>
        <dbReference type="Rhea" id="RHEA-COMP:9863"/>
        <dbReference type="Rhea" id="RHEA-COMP:11604"/>
        <dbReference type="ChEBI" id="CHEBI:15378"/>
        <dbReference type="ChEBI" id="CHEBI:29999"/>
        <dbReference type="ChEBI" id="CHEBI:30616"/>
        <dbReference type="ChEBI" id="CHEBI:83421"/>
        <dbReference type="ChEBI" id="CHEBI:456216"/>
        <dbReference type="EC" id="2.7.11.1"/>
    </reaction>
</comment>
<keyword evidence="1" id="KW-0597">Phosphoprotein</keyword>
<organism evidence="7 8">
    <name type="scientific">Glossina brevipalpis</name>
    <dbReference type="NCBI Taxonomy" id="37001"/>
    <lineage>
        <taxon>Eukaryota</taxon>
        <taxon>Metazoa</taxon>
        <taxon>Ecdysozoa</taxon>
        <taxon>Arthropoda</taxon>
        <taxon>Hexapoda</taxon>
        <taxon>Insecta</taxon>
        <taxon>Pterygota</taxon>
        <taxon>Neoptera</taxon>
        <taxon>Endopterygota</taxon>
        <taxon>Diptera</taxon>
        <taxon>Brachycera</taxon>
        <taxon>Muscomorpha</taxon>
        <taxon>Hippoboscoidea</taxon>
        <taxon>Glossinidae</taxon>
        <taxon>Glossina</taxon>
    </lineage>
</organism>
<evidence type="ECO:0000256" key="4">
    <source>
        <dbReference type="SAM" id="Coils"/>
    </source>
</evidence>
<dbReference type="GO" id="GO:0005737">
    <property type="term" value="C:cytoplasm"/>
    <property type="evidence" value="ECO:0007669"/>
    <property type="project" value="TreeGrafter"/>
</dbReference>
<feature type="domain" description="CNH" evidence="6">
    <location>
        <begin position="872"/>
        <end position="1156"/>
    </location>
</feature>
<dbReference type="GO" id="GO:0004674">
    <property type="term" value="F:protein serine/threonine kinase activity"/>
    <property type="evidence" value="ECO:0007669"/>
    <property type="project" value="UniProtKB-EC"/>
</dbReference>
<proteinExistence type="predicted"/>
<feature type="coiled-coil region" evidence="4">
    <location>
        <begin position="176"/>
        <end position="518"/>
    </location>
</feature>